<comment type="subcellular location">
    <subcellularLocation>
        <location evidence="1">Membrane</location>
        <topology evidence="1">Multi-pass membrane protein</topology>
    </subcellularLocation>
</comment>
<feature type="transmembrane region" description="Helical" evidence="5">
    <location>
        <begin position="215"/>
        <end position="238"/>
    </location>
</feature>
<dbReference type="GO" id="GO:0008514">
    <property type="term" value="F:organic anion transmembrane transporter activity"/>
    <property type="evidence" value="ECO:0007669"/>
    <property type="project" value="UniProtKB-ARBA"/>
</dbReference>
<keyword evidence="4 5" id="KW-0472">Membrane</keyword>
<feature type="transmembrane region" description="Helical" evidence="5">
    <location>
        <begin position="367"/>
        <end position="392"/>
    </location>
</feature>
<feature type="transmembrane region" description="Helical" evidence="5">
    <location>
        <begin position="318"/>
        <end position="336"/>
    </location>
</feature>
<evidence type="ECO:0000313" key="6">
    <source>
        <dbReference type="EMBL" id="GAF80559.1"/>
    </source>
</evidence>
<dbReference type="InterPro" id="IPR001898">
    <property type="entry name" value="SLC13A/DASS"/>
</dbReference>
<feature type="transmembrane region" description="Helical" evidence="5">
    <location>
        <begin position="89"/>
        <end position="108"/>
    </location>
</feature>
<evidence type="ECO:0000256" key="4">
    <source>
        <dbReference type="ARBA" id="ARBA00023136"/>
    </source>
</evidence>
<protein>
    <recommendedName>
        <fullName evidence="7">Citrate transporter-like domain-containing protein</fullName>
    </recommendedName>
</protein>
<comment type="caution">
    <text evidence="6">The sequence shown here is derived from an EMBL/GenBank/DDBJ whole genome shotgun (WGS) entry which is preliminary data.</text>
</comment>
<feature type="transmembrane region" description="Helical" evidence="5">
    <location>
        <begin position="37"/>
        <end position="53"/>
    </location>
</feature>
<proteinExistence type="predicted"/>
<feature type="transmembrane region" description="Helical" evidence="5">
    <location>
        <begin position="444"/>
        <end position="463"/>
    </location>
</feature>
<feature type="transmembrane region" description="Helical" evidence="5">
    <location>
        <begin position="175"/>
        <end position="195"/>
    </location>
</feature>
<evidence type="ECO:0000256" key="1">
    <source>
        <dbReference type="ARBA" id="ARBA00004141"/>
    </source>
</evidence>
<organism evidence="6">
    <name type="scientific">marine sediment metagenome</name>
    <dbReference type="NCBI Taxonomy" id="412755"/>
    <lineage>
        <taxon>unclassified sequences</taxon>
        <taxon>metagenomes</taxon>
        <taxon>ecological metagenomes</taxon>
    </lineage>
</organism>
<keyword evidence="3 5" id="KW-1133">Transmembrane helix</keyword>
<name>X0SHS8_9ZZZZ</name>
<feature type="transmembrane region" description="Helical" evidence="5">
    <location>
        <begin position="412"/>
        <end position="432"/>
    </location>
</feature>
<evidence type="ECO:0000256" key="5">
    <source>
        <dbReference type="SAM" id="Phobius"/>
    </source>
</evidence>
<evidence type="ECO:0000256" key="3">
    <source>
        <dbReference type="ARBA" id="ARBA00022989"/>
    </source>
</evidence>
<dbReference type="PANTHER" id="PTHR10283">
    <property type="entry name" value="SOLUTE CARRIER FAMILY 13 MEMBER"/>
    <property type="match status" value="1"/>
</dbReference>
<dbReference type="GO" id="GO:0005886">
    <property type="term" value="C:plasma membrane"/>
    <property type="evidence" value="ECO:0007669"/>
    <property type="project" value="TreeGrafter"/>
</dbReference>
<feature type="transmembrane region" description="Helical" evidence="5">
    <location>
        <begin position="12"/>
        <end position="28"/>
    </location>
</feature>
<dbReference type="GO" id="GO:1905039">
    <property type="term" value="P:carboxylic acid transmembrane transport"/>
    <property type="evidence" value="ECO:0007669"/>
    <property type="project" value="UniProtKB-ARBA"/>
</dbReference>
<dbReference type="EMBL" id="BARS01002062">
    <property type="protein sequence ID" value="GAF80559.1"/>
    <property type="molecule type" value="Genomic_DNA"/>
</dbReference>
<evidence type="ECO:0008006" key="7">
    <source>
        <dbReference type="Google" id="ProtNLM"/>
    </source>
</evidence>
<dbReference type="AlphaFoldDB" id="X0SHS8"/>
<dbReference type="Pfam" id="PF00939">
    <property type="entry name" value="Na_sulph_symp"/>
    <property type="match status" value="1"/>
</dbReference>
<sequence length="464" mass="50038">MLRSILYWVYQKRWLLFAVALGTVLYNLPRPDGISTAGYRTLIIAVVVVILIISEAVPLPGIALMIAVLQVTFAIAGPSEVAQSYMSDAVFFIMGSLMLAVAIVRQGLDARLTLAILKLTGTRVKSIMWGFFVISLLLTSFIGEHTVVAMLLPVALTLIRNTSEDPNEVPGLTRMLLFALAYGSIIGSIGTPSGGARNVIMINYLSDFGLAKIGYLRWMIFAYPLMLVQIPLAGWLLSRTFKPERDRLDSAVHKLKAKVAAAGPLTGQQVLAIILFIIIFLAWVFLSDRIGLGIVALAGVFLYLTTGLVQWQEINQRTNWGVVLLFAAAISLGVQLKNTGAALWVAQQIVAGTGGLLEQFALAQYSLVVVFTTVVANIMSPSATVAMLGPLFMNFGGDPVLLGLATAVSSAFGYLMAVGAPAGMIIAATGLIRPRDFIQAGWRITLASITVLLLALMLYWPHIR</sequence>
<feature type="transmembrane region" description="Helical" evidence="5">
    <location>
        <begin position="259"/>
        <end position="284"/>
    </location>
</feature>
<dbReference type="NCBIfam" id="TIGR00785">
    <property type="entry name" value="dass"/>
    <property type="match status" value="1"/>
</dbReference>
<reference evidence="6" key="1">
    <citation type="journal article" date="2014" name="Front. Microbiol.">
        <title>High frequency of phylogenetically diverse reductive dehalogenase-homologous genes in deep subseafloor sedimentary metagenomes.</title>
        <authorList>
            <person name="Kawai M."/>
            <person name="Futagami T."/>
            <person name="Toyoda A."/>
            <person name="Takaki Y."/>
            <person name="Nishi S."/>
            <person name="Hori S."/>
            <person name="Arai W."/>
            <person name="Tsubouchi T."/>
            <person name="Morono Y."/>
            <person name="Uchiyama I."/>
            <person name="Ito T."/>
            <person name="Fujiyama A."/>
            <person name="Inagaki F."/>
            <person name="Takami H."/>
        </authorList>
    </citation>
    <scope>NUCLEOTIDE SEQUENCE</scope>
    <source>
        <strain evidence="6">Expedition CK06-06</strain>
    </source>
</reference>
<accession>X0SHS8</accession>
<feature type="transmembrane region" description="Helical" evidence="5">
    <location>
        <begin position="128"/>
        <end position="154"/>
    </location>
</feature>
<feature type="transmembrane region" description="Helical" evidence="5">
    <location>
        <begin position="290"/>
        <end position="311"/>
    </location>
</feature>
<keyword evidence="2 5" id="KW-0812">Transmembrane</keyword>
<dbReference type="PANTHER" id="PTHR10283:SF82">
    <property type="entry name" value="SOLUTE CARRIER FAMILY 13 MEMBER 2"/>
    <property type="match status" value="1"/>
</dbReference>
<gene>
    <name evidence="6" type="ORF">S01H1_03848</name>
</gene>
<evidence type="ECO:0000256" key="2">
    <source>
        <dbReference type="ARBA" id="ARBA00022692"/>
    </source>
</evidence>